<dbReference type="PANTHER" id="PTHR45947:SF3">
    <property type="entry name" value="SULFOQUINOVOSYL TRANSFERASE SQD2"/>
    <property type="match status" value="1"/>
</dbReference>
<proteinExistence type="predicted"/>
<evidence type="ECO:0000259" key="1">
    <source>
        <dbReference type="Pfam" id="PF00534"/>
    </source>
</evidence>
<sequence length="386" mass="42152">MRLVDVCGFYTPLGGGIRTYIDQKLELSDGAGVDVTVLAPGLRDETVEVSPRARITYVASPRFPLDRKYFAFADEQAVHAALDRLEPDFIEASSPWRSADYVASFSRAVPRSLVMHSDPLSAHAYRWFERVADPPSVDRAFDWFWRRLRMFGSQFDAVVCANSDLAARLVSGGVENVVTVPMGTEKGLFSPTRRDEAVRRRLLAACGMGPEATLLIAAGRLATEKRIPMLVEAATLAGRTRPIGLAIFGEGRCRDQILRAIGGNPHIRLFEPIRDRTRFATILASADALLHGCEAETFGMIAAEANASGLPVIAPAAGGVADFARLNPGLSFRPRDAQDAARAIESFCSSGLLQEPVAPPRGMEDHFAELFDHYWRLSQVRPAIAA</sequence>
<evidence type="ECO:0000313" key="3">
    <source>
        <dbReference type="EMBL" id="MBX7502168.1"/>
    </source>
</evidence>
<dbReference type="InterPro" id="IPR028098">
    <property type="entry name" value="Glyco_trans_4-like_N"/>
</dbReference>
<dbReference type="InterPro" id="IPR050194">
    <property type="entry name" value="Glycosyltransferase_grp1"/>
</dbReference>
<keyword evidence="3" id="KW-0808">Transferase</keyword>
<dbReference type="SUPFAM" id="SSF53756">
    <property type="entry name" value="UDP-Glycosyltransferase/glycogen phosphorylase"/>
    <property type="match status" value="1"/>
</dbReference>
<organism evidence="3 4">
    <name type="scientific">Qipengyuania mesophila</name>
    <dbReference type="NCBI Taxonomy" id="2867246"/>
    <lineage>
        <taxon>Bacteria</taxon>
        <taxon>Pseudomonadati</taxon>
        <taxon>Pseudomonadota</taxon>
        <taxon>Alphaproteobacteria</taxon>
        <taxon>Sphingomonadales</taxon>
        <taxon>Erythrobacteraceae</taxon>
        <taxon>Qipengyuania</taxon>
    </lineage>
</organism>
<dbReference type="EMBL" id="JAIGNU010000002">
    <property type="protein sequence ID" value="MBX7502168.1"/>
    <property type="molecule type" value="Genomic_DNA"/>
</dbReference>
<keyword evidence="4" id="KW-1185">Reference proteome</keyword>
<dbReference type="Gene3D" id="3.40.50.2000">
    <property type="entry name" value="Glycogen Phosphorylase B"/>
    <property type="match status" value="2"/>
</dbReference>
<feature type="domain" description="Glycosyl transferase family 1" evidence="1">
    <location>
        <begin position="213"/>
        <end position="351"/>
    </location>
</feature>
<comment type="caution">
    <text evidence="3">The sequence shown here is derived from an EMBL/GenBank/DDBJ whole genome shotgun (WGS) entry which is preliminary data.</text>
</comment>
<dbReference type="PANTHER" id="PTHR45947">
    <property type="entry name" value="SULFOQUINOVOSYL TRANSFERASE SQD2"/>
    <property type="match status" value="1"/>
</dbReference>
<dbReference type="GO" id="GO:0016757">
    <property type="term" value="F:glycosyltransferase activity"/>
    <property type="evidence" value="ECO:0007669"/>
    <property type="project" value="UniProtKB-KW"/>
</dbReference>
<dbReference type="Pfam" id="PF13579">
    <property type="entry name" value="Glyco_trans_4_4"/>
    <property type="match status" value="1"/>
</dbReference>
<accession>A0ABS7JX70</accession>
<keyword evidence="3" id="KW-0328">Glycosyltransferase</keyword>
<dbReference type="EC" id="2.4.-.-" evidence="3"/>
<evidence type="ECO:0000259" key="2">
    <source>
        <dbReference type="Pfam" id="PF13579"/>
    </source>
</evidence>
<gene>
    <name evidence="3" type="ORF">K3181_12015</name>
</gene>
<feature type="domain" description="Glycosyltransferase subfamily 4-like N-terminal" evidence="2">
    <location>
        <begin position="15"/>
        <end position="183"/>
    </location>
</feature>
<protein>
    <submittedName>
        <fullName evidence="3">Glycosyltransferase</fullName>
        <ecNumber evidence="3">2.4.-.-</ecNumber>
    </submittedName>
</protein>
<dbReference type="Pfam" id="PF00534">
    <property type="entry name" value="Glycos_transf_1"/>
    <property type="match status" value="1"/>
</dbReference>
<reference evidence="3 4" key="1">
    <citation type="submission" date="2021-08" db="EMBL/GenBank/DDBJ databases">
        <title>Comparative Genomics Analysis of the Genus Qipengyuania Reveals Extensive Genetic Diversity and Metabolic Versatility, Including the Description of Fifteen Novel Species.</title>
        <authorList>
            <person name="Liu Y."/>
        </authorList>
    </citation>
    <scope>NUCLEOTIDE SEQUENCE [LARGE SCALE GENOMIC DNA]</scope>
    <source>
        <strain evidence="3 4">YG27</strain>
    </source>
</reference>
<dbReference type="RefSeq" id="WP_221603335.1">
    <property type="nucleotide sequence ID" value="NZ_JAIGNU010000002.1"/>
</dbReference>
<name>A0ABS7JX70_9SPHN</name>
<dbReference type="InterPro" id="IPR001296">
    <property type="entry name" value="Glyco_trans_1"/>
</dbReference>
<evidence type="ECO:0000313" key="4">
    <source>
        <dbReference type="Proteomes" id="UP000782554"/>
    </source>
</evidence>
<dbReference type="Proteomes" id="UP000782554">
    <property type="component" value="Unassembled WGS sequence"/>
</dbReference>